<evidence type="ECO:0000313" key="3">
    <source>
        <dbReference type="EMBL" id="GIL97268.1"/>
    </source>
</evidence>
<keyword evidence="2" id="KW-0732">Signal</keyword>
<feature type="compositionally biased region" description="Basic and acidic residues" evidence="1">
    <location>
        <begin position="57"/>
        <end position="68"/>
    </location>
</feature>
<proteinExistence type="predicted"/>
<dbReference type="EMBL" id="BNCQ01000004">
    <property type="protein sequence ID" value="GIL97268.1"/>
    <property type="molecule type" value="Genomic_DNA"/>
</dbReference>
<evidence type="ECO:0000256" key="2">
    <source>
        <dbReference type="SAM" id="SignalP"/>
    </source>
</evidence>
<name>A0A8J4G388_9CHLO</name>
<organism evidence="3 4">
    <name type="scientific">Volvox reticuliferus</name>
    <dbReference type="NCBI Taxonomy" id="1737510"/>
    <lineage>
        <taxon>Eukaryota</taxon>
        <taxon>Viridiplantae</taxon>
        <taxon>Chlorophyta</taxon>
        <taxon>core chlorophytes</taxon>
        <taxon>Chlorophyceae</taxon>
        <taxon>CS clade</taxon>
        <taxon>Chlamydomonadales</taxon>
        <taxon>Volvocaceae</taxon>
        <taxon>Volvox</taxon>
    </lineage>
</organism>
<accession>A0A8J4G388</accession>
<sequence length="136" mass="14490">MGLTLTATTAAAAVAATIRKWLVCVGAASRAGRKQGKGKNNGMATQHAYVGSRWRGSPRDEARDSARTESCDVAPMQYTYTTANQYTEKPFHADGCQFSAAGRAVVRRLVGHASKDPTSILPYLLTNCAPSLEMAP</sequence>
<dbReference type="AlphaFoldDB" id="A0A8J4G388"/>
<evidence type="ECO:0008006" key="5">
    <source>
        <dbReference type="Google" id="ProtNLM"/>
    </source>
</evidence>
<feature type="non-terminal residue" evidence="3">
    <location>
        <position position="136"/>
    </location>
</feature>
<feature type="signal peptide" evidence="2">
    <location>
        <begin position="1"/>
        <end position="15"/>
    </location>
</feature>
<evidence type="ECO:0000256" key="1">
    <source>
        <dbReference type="SAM" id="MobiDB-lite"/>
    </source>
</evidence>
<protein>
    <recommendedName>
        <fullName evidence="5">Secreted protein</fullName>
    </recommendedName>
</protein>
<evidence type="ECO:0000313" key="4">
    <source>
        <dbReference type="Proteomes" id="UP000722791"/>
    </source>
</evidence>
<reference evidence="3" key="1">
    <citation type="journal article" date="2021" name="Proc. Natl. Acad. Sci. U.S.A.">
        <title>Three genomes in the algal genus Volvox reveal the fate of a haploid sex-determining region after a transition to homothallism.</title>
        <authorList>
            <person name="Yamamoto K."/>
            <person name="Hamaji T."/>
            <person name="Kawai-Toyooka H."/>
            <person name="Matsuzaki R."/>
            <person name="Takahashi F."/>
            <person name="Nishimura Y."/>
            <person name="Kawachi M."/>
            <person name="Noguchi H."/>
            <person name="Minakuchi Y."/>
            <person name="Umen J.G."/>
            <person name="Toyoda A."/>
            <person name="Nozaki H."/>
        </authorList>
    </citation>
    <scope>NUCLEOTIDE SEQUENCE</scope>
    <source>
        <strain evidence="3">NIES-3785</strain>
    </source>
</reference>
<comment type="caution">
    <text evidence="3">The sequence shown here is derived from an EMBL/GenBank/DDBJ whole genome shotgun (WGS) entry which is preliminary data.</text>
</comment>
<dbReference type="Proteomes" id="UP000722791">
    <property type="component" value="Unassembled WGS sequence"/>
</dbReference>
<feature type="chain" id="PRO_5035240766" description="Secreted protein" evidence="2">
    <location>
        <begin position="16"/>
        <end position="136"/>
    </location>
</feature>
<feature type="region of interest" description="Disordered" evidence="1">
    <location>
        <begin position="32"/>
        <end position="68"/>
    </location>
</feature>
<gene>
    <name evidence="3" type="ORF">Vretimale_2990</name>
</gene>